<dbReference type="STRING" id="1390249.BHU72_13390"/>
<sequence length="227" mass="26402">MFSNLYHCFQPIRRINNLEIFGWEALLRGPDSPTKLFMEAEKNGMSIVLDMLSQTQALKTMNENNFRGKRFINCNLCTFTNDKSLLNRLHELPQKESIVIEITEGQRFYECDRSKIRYTIKELKRIGVKIAIDDFGSGYSNLFLIDYLEPDYIKTDRSLITNIMDKGKQFTLMKAIAKLGREMNVIIIAEGIENEIQKELLLDCGIELGQGWLFDPPIERNNTKEFK</sequence>
<dbReference type="PROSITE" id="PS50883">
    <property type="entry name" value="EAL"/>
    <property type="match status" value="1"/>
</dbReference>
<dbReference type="SUPFAM" id="SSF141868">
    <property type="entry name" value="EAL domain-like"/>
    <property type="match status" value="1"/>
</dbReference>
<name>A0A1E5L8L9_9FIRM</name>
<dbReference type="PANTHER" id="PTHR33121">
    <property type="entry name" value="CYCLIC DI-GMP PHOSPHODIESTERASE PDEF"/>
    <property type="match status" value="1"/>
</dbReference>
<comment type="caution">
    <text evidence="2">The sequence shown here is derived from an EMBL/GenBank/DDBJ whole genome shotgun (WGS) entry which is preliminary data.</text>
</comment>
<dbReference type="InterPro" id="IPR035919">
    <property type="entry name" value="EAL_sf"/>
</dbReference>
<dbReference type="Pfam" id="PF00563">
    <property type="entry name" value="EAL"/>
    <property type="match status" value="1"/>
</dbReference>
<dbReference type="RefSeq" id="WP_069701195.1">
    <property type="nucleotide sequence ID" value="NZ_MJAT01000004.1"/>
</dbReference>
<organism evidence="2 3">
    <name type="scientific">Desulfuribacillus stibiiarsenatis</name>
    <dbReference type="NCBI Taxonomy" id="1390249"/>
    <lineage>
        <taxon>Bacteria</taxon>
        <taxon>Bacillati</taxon>
        <taxon>Bacillota</taxon>
        <taxon>Desulfuribacillia</taxon>
        <taxon>Desulfuribacillales</taxon>
        <taxon>Desulfuribacillaceae</taxon>
        <taxon>Desulfuribacillus</taxon>
    </lineage>
</organism>
<proteinExistence type="predicted"/>
<dbReference type="Gene3D" id="3.20.20.450">
    <property type="entry name" value="EAL domain"/>
    <property type="match status" value="1"/>
</dbReference>
<evidence type="ECO:0000259" key="1">
    <source>
        <dbReference type="PROSITE" id="PS50883"/>
    </source>
</evidence>
<dbReference type="GO" id="GO:0071111">
    <property type="term" value="F:cyclic-guanylate-specific phosphodiesterase activity"/>
    <property type="evidence" value="ECO:0007669"/>
    <property type="project" value="InterPro"/>
</dbReference>
<dbReference type="EMBL" id="MJAT01000004">
    <property type="protein sequence ID" value="OEH86408.1"/>
    <property type="molecule type" value="Genomic_DNA"/>
</dbReference>
<evidence type="ECO:0000313" key="3">
    <source>
        <dbReference type="Proteomes" id="UP000095255"/>
    </source>
</evidence>
<dbReference type="SMART" id="SM00052">
    <property type="entry name" value="EAL"/>
    <property type="match status" value="1"/>
</dbReference>
<evidence type="ECO:0000313" key="2">
    <source>
        <dbReference type="EMBL" id="OEH86408.1"/>
    </source>
</evidence>
<gene>
    <name evidence="2" type="ORF">BHU72_13390</name>
</gene>
<dbReference type="PANTHER" id="PTHR33121:SF76">
    <property type="entry name" value="SIGNALING PROTEIN"/>
    <property type="match status" value="1"/>
</dbReference>
<accession>A0A1E5L8L9</accession>
<dbReference type="CDD" id="cd01948">
    <property type="entry name" value="EAL"/>
    <property type="match status" value="1"/>
</dbReference>
<feature type="domain" description="EAL" evidence="1">
    <location>
        <begin position="1"/>
        <end position="227"/>
    </location>
</feature>
<dbReference type="AlphaFoldDB" id="A0A1E5L8L9"/>
<dbReference type="Proteomes" id="UP000095255">
    <property type="component" value="Unassembled WGS sequence"/>
</dbReference>
<dbReference type="InterPro" id="IPR050706">
    <property type="entry name" value="Cyclic-di-GMP_PDE-like"/>
</dbReference>
<keyword evidence="3" id="KW-1185">Reference proteome</keyword>
<protein>
    <recommendedName>
        <fullName evidence="1">EAL domain-containing protein</fullName>
    </recommendedName>
</protein>
<reference evidence="2 3" key="1">
    <citation type="submission" date="2016-09" db="EMBL/GenBank/DDBJ databases">
        <title>Desulfuribacillus arsenicus sp. nov., an obligately anaerobic, dissimilatory arsenic- and antimonate-reducing bacterium isolated from anoxic sediments.</title>
        <authorList>
            <person name="Abin C.A."/>
            <person name="Hollibaugh J.T."/>
        </authorList>
    </citation>
    <scope>NUCLEOTIDE SEQUENCE [LARGE SCALE GENOMIC DNA]</scope>
    <source>
        <strain evidence="2 3">MLFW-2</strain>
    </source>
</reference>
<dbReference type="InterPro" id="IPR001633">
    <property type="entry name" value="EAL_dom"/>
</dbReference>